<comment type="caution">
    <text evidence="2">The sequence shown here is derived from an EMBL/GenBank/DDBJ whole genome shotgun (WGS) entry which is preliminary data.</text>
</comment>
<feature type="domain" description="ISXO2-like transposase" evidence="1">
    <location>
        <begin position="8"/>
        <end position="163"/>
    </location>
</feature>
<evidence type="ECO:0000313" key="2">
    <source>
        <dbReference type="EMBL" id="GAI08574.1"/>
    </source>
</evidence>
<gene>
    <name evidence="2" type="ORF">S06H3_23566</name>
</gene>
<dbReference type="NCBIfam" id="NF033547">
    <property type="entry name" value="transpos_IS1595"/>
    <property type="match status" value="1"/>
</dbReference>
<dbReference type="EMBL" id="BARV01012840">
    <property type="protein sequence ID" value="GAI08574.1"/>
    <property type="molecule type" value="Genomic_DNA"/>
</dbReference>
<evidence type="ECO:0000259" key="1">
    <source>
        <dbReference type="SMART" id="SM01126"/>
    </source>
</evidence>
<dbReference type="SMART" id="SM01126">
    <property type="entry name" value="DDE_Tnp_IS1595"/>
    <property type="match status" value="1"/>
</dbReference>
<protein>
    <recommendedName>
        <fullName evidence="1">ISXO2-like transposase domain-containing protein</fullName>
    </recommendedName>
</protein>
<name>X1MQD5_9ZZZZ</name>
<organism evidence="2">
    <name type="scientific">marine sediment metagenome</name>
    <dbReference type="NCBI Taxonomy" id="412755"/>
    <lineage>
        <taxon>unclassified sequences</taxon>
        <taxon>metagenomes</taxon>
        <taxon>ecological metagenomes</taxon>
    </lineage>
</organism>
<dbReference type="AlphaFoldDB" id="X1MQD5"/>
<reference evidence="2" key="1">
    <citation type="journal article" date="2014" name="Front. Microbiol.">
        <title>High frequency of phylogenetically diverse reductive dehalogenase-homologous genes in deep subseafloor sedimentary metagenomes.</title>
        <authorList>
            <person name="Kawai M."/>
            <person name="Futagami T."/>
            <person name="Toyoda A."/>
            <person name="Takaki Y."/>
            <person name="Nishi S."/>
            <person name="Hori S."/>
            <person name="Arai W."/>
            <person name="Tsubouchi T."/>
            <person name="Morono Y."/>
            <person name="Uchiyama I."/>
            <person name="Ito T."/>
            <person name="Fujiyama A."/>
            <person name="Inagaki F."/>
            <person name="Takami H."/>
        </authorList>
    </citation>
    <scope>NUCLEOTIDE SEQUENCE</scope>
    <source>
        <strain evidence="2">Expedition CK06-06</strain>
    </source>
</reference>
<sequence length="185" mass="20910">ADRDARYTLAGLVEIDESLFGPSFSGKRGRGAEKKELAIVAVSAWTDKAGKERPGFAHAFVAENAKAETIENILKRLGISEDEVAPLIKAIRSDGWRSYQTVSKDLDMVHHRAVLRDPKDSMKLLPWTHRVIANAKAVFAGPHRGVSKKHLQRYLSEVCYRFNRRFWERQAFHRLLYACTSTTTG</sequence>
<dbReference type="InterPro" id="IPR024445">
    <property type="entry name" value="Tnp_ISXO2-like"/>
</dbReference>
<accession>X1MQD5</accession>
<proteinExistence type="predicted"/>
<feature type="non-terminal residue" evidence="2">
    <location>
        <position position="1"/>
    </location>
</feature>
<feature type="non-terminal residue" evidence="2">
    <location>
        <position position="185"/>
    </location>
</feature>
<dbReference type="Pfam" id="PF12762">
    <property type="entry name" value="DDE_Tnp_IS1595"/>
    <property type="match status" value="1"/>
</dbReference>